<sequence length="372" mass="42990">MTDRQRISEDVVHVKTDPKFEKWANEHGFCPNALPHPEKWPARPLLFRLSPGCHDVPVESVCKAWGRFEENNKSRYLELNKTGEEETAQGSLPVNTHTFKFETSLFVGTGILRLPSEATKDYFAGKHRKSSILIQGKFKKKLSFRSVYTGQEFCHPVKSPGYLLTKAALSLFKTLSPSMEANIVAENDKTMIPNATHFMSPLAGTASVIQVTDEKNAPKLSPTIRIVEDLTSLGGDFTESMKKYPDMEKRIVWRRKFFQKIKNLQQYEFDTKKVWTFDFYNDKLLMDELKLAILGSKYDVTRYLAGQPLRILSKIRGTDDYLWNFELWHERQTEAWDESKKNKVVINGSPRTSEELKLAWQKEEAEKEKLKQ</sequence>
<accession>A0A7S2X7X3</accession>
<protein>
    <recommendedName>
        <fullName evidence="1">Domain of unknown function at the cortex 1 domain-containing protein</fullName>
    </recommendedName>
</protein>
<gene>
    <name evidence="2" type="ORF">LSP00402_LOCUS5483</name>
</gene>
<dbReference type="AlphaFoldDB" id="A0A7S2X7X3"/>
<feature type="domain" description="Domain of unknown function at the cortex 1" evidence="1">
    <location>
        <begin position="85"/>
        <end position="328"/>
    </location>
</feature>
<organism evidence="2">
    <name type="scientific">Lotharella oceanica</name>
    <dbReference type="NCBI Taxonomy" id="641309"/>
    <lineage>
        <taxon>Eukaryota</taxon>
        <taxon>Sar</taxon>
        <taxon>Rhizaria</taxon>
        <taxon>Cercozoa</taxon>
        <taxon>Chlorarachniophyceae</taxon>
        <taxon>Lotharella</taxon>
    </lineage>
</organism>
<evidence type="ECO:0000259" key="1">
    <source>
        <dbReference type="Pfam" id="PF08588"/>
    </source>
</evidence>
<dbReference type="PANTHER" id="PTHR34826:SF2">
    <property type="entry name" value="UPF0590 PROTEIN C409.17C"/>
    <property type="match status" value="1"/>
</dbReference>
<reference evidence="2" key="1">
    <citation type="submission" date="2021-01" db="EMBL/GenBank/DDBJ databases">
        <authorList>
            <person name="Corre E."/>
            <person name="Pelletier E."/>
            <person name="Niang G."/>
            <person name="Scheremetjew M."/>
            <person name="Finn R."/>
            <person name="Kale V."/>
            <person name="Holt S."/>
            <person name="Cochrane G."/>
            <person name="Meng A."/>
            <person name="Brown T."/>
            <person name="Cohen L."/>
        </authorList>
    </citation>
    <scope>NUCLEOTIDE SEQUENCE</scope>
    <source>
        <strain evidence="2">CCMP622</strain>
    </source>
</reference>
<name>A0A7S2X7X3_9EUKA</name>
<evidence type="ECO:0000313" key="2">
    <source>
        <dbReference type="EMBL" id="CAD9754977.1"/>
    </source>
</evidence>
<dbReference type="Pfam" id="PF08588">
    <property type="entry name" value="Duc1"/>
    <property type="match status" value="1"/>
</dbReference>
<dbReference type="EMBL" id="HBHP01008782">
    <property type="protein sequence ID" value="CAD9754977.1"/>
    <property type="molecule type" value="Transcribed_RNA"/>
</dbReference>
<dbReference type="InterPro" id="IPR013897">
    <property type="entry name" value="Duc1"/>
</dbReference>
<proteinExistence type="predicted"/>
<dbReference type="PANTHER" id="PTHR34826">
    <property type="entry name" value="UPF0590 PROTEIN C409.17C"/>
    <property type="match status" value="1"/>
</dbReference>